<dbReference type="Proteomes" id="UP001597375">
    <property type="component" value="Unassembled WGS sequence"/>
</dbReference>
<dbReference type="PANTHER" id="PTHR12558">
    <property type="entry name" value="CELL DIVISION CYCLE 16,23,27"/>
    <property type="match status" value="1"/>
</dbReference>
<gene>
    <name evidence="2" type="ORF">ACFSSA_07940</name>
</gene>
<comment type="caution">
    <text evidence="2">The sequence shown here is derived from an EMBL/GenBank/DDBJ whole genome shotgun (WGS) entry which is preliminary data.</text>
</comment>
<dbReference type="RefSeq" id="WP_386819894.1">
    <property type="nucleotide sequence ID" value="NZ_JBHUIT010000010.1"/>
</dbReference>
<reference evidence="3" key="1">
    <citation type="journal article" date="2019" name="Int. J. Syst. Evol. Microbiol.">
        <title>The Global Catalogue of Microorganisms (GCM) 10K type strain sequencing project: providing services to taxonomists for standard genome sequencing and annotation.</title>
        <authorList>
            <consortium name="The Broad Institute Genomics Platform"/>
            <consortium name="The Broad Institute Genome Sequencing Center for Infectious Disease"/>
            <person name="Wu L."/>
            <person name="Ma J."/>
        </authorList>
    </citation>
    <scope>NUCLEOTIDE SEQUENCE [LARGE SCALE GENOMIC DNA]</scope>
    <source>
        <strain evidence="3">CGMCC 4.7106</strain>
    </source>
</reference>
<dbReference type="InterPro" id="IPR011990">
    <property type="entry name" value="TPR-like_helical_dom_sf"/>
</dbReference>
<feature type="repeat" description="TPR" evidence="1">
    <location>
        <begin position="134"/>
        <end position="167"/>
    </location>
</feature>
<name>A0ABW5D6U4_9BACT</name>
<evidence type="ECO:0000313" key="2">
    <source>
        <dbReference type="EMBL" id="MFD2256602.1"/>
    </source>
</evidence>
<dbReference type="Pfam" id="PF14559">
    <property type="entry name" value="TPR_19"/>
    <property type="match status" value="1"/>
</dbReference>
<dbReference type="PANTHER" id="PTHR12558:SF13">
    <property type="entry name" value="CELL DIVISION CYCLE PROTEIN 27 HOMOLOG"/>
    <property type="match status" value="1"/>
</dbReference>
<dbReference type="InterPro" id="IPR019734">
    <property type="entry name" value="TPR_rpt"/>
</dbReference>
<keyword evidence="1" id="KW-0802">TPR repeat</keyword>
<dbReference type="SMART" id="SM00028">
    <property type="entry name" value="TPR"/>
    <property type="match status" value="6"/>
</dbReference>
<evidence type="ECO:0000256" key="1">
    <source>
        <dbReference type="PROSITE-ProRule" id="PRU00339"/>
    </source>
</evidence>
<dbReference type="EMBL" id="JBHUIT010000010">
    <property type="protein sequence ID" value="MFD2256602.1"/>
    <property type="molecule type" value="Genomic_DNA"/>
</dbReference>
<dbReference type="Gene3D" id="1.25.40.10">
    <property type="entry name" value="Tetratricopeptide repeat domain"/>
    <property type="match status" value="2"/>
</dbReference>
<protein>
    <submittedName>
        <fullName evidence="2">Tetratricopeptide repeat protein</fullName>
    </submittedName>
</protein>
<sequence length="480" mass="54502">MFRSVIAITLFCVPALQAERITPPSNLFRDPTFVRDFVGSYGFLSDVEPKVSNEEQALLVTVREMFEAGRFREAEREIVRFIQVVENPTDPEIAKGEISPAMVFVLGNLYFQADRTDDARRAFLEAIRRFPRFRRAYTNLGYLYISKNMTDEALPMLQKAIELGENSSRAYGLLGYCHLLKKNALAAENAYRQAYLLDPNSRDWKLGLAQSLMAQDKFAESSSLIGSLIEENPNDKQLWLQQTNALLAMERKEEATVNLEVLRLKGLADESNLNLLGNLYMDRNEPQLALYAYLAAMEKSEKLDISRTLKSAKILSDYGYPDKADDFITQVRNKVGDSISDEDKLSLMLTEVSVAQAKQQPDRVGALLNQLLELQPANGEVLLQLARHKDLLSREEDDEDLRAELVVEARTNYQLAARNEDVAYSANLSLGQMLVRERRYLEALPNLQAALAIKKSESLEQYTSRVRRAADRQEDRAKQP</sequence>
<accession>A0ABW5D6U4</accession>
<dbReference type="Pfam" id="PF13432">
    <property type="entry name" value="TPR_16"/>
    <property type="match status" value="1"/>
</dbReference>
<proteinExistence type="predicted"/>
<dbReference type="SUPFAM" id="SSF48452">
    <property type="entry name" value="TPR-like"/>
    <property type="match status" value="2"/>
</dbReference>
<feature type="repeat" description="TPR" evidence="1">
    <location>
        <begin position="100"/>
        <end position="133"/>
    </location>
</feature>
<keyword evidence="3" id="KW-1185">Reference proteome</keyword>
<feature type="repeat" description="TPR" evidence="1">
    <location>
        <begin position="168"/>
        <end position="201"/>
    </location>
</feature>
<dbReference type="PROSITE" id="PS50005">
    <property type="entry name" value="TPR"/>
    <property type="match status" value="3"/>
</dbReference>
<evidence type="ECO:0000313" key="3">
    <source>
        <dbReference type="Proteomes" id="UP001597375"/>
    </source>
</evidence>
<organism evidence="2 3">
    <name type="scientific">Luteolibacter algae</name>
    <dbReference type="NCBI Taxonomy" id="454151"/>
    <lineage>
        <taxon>Bacteria</taxon>
        <taxon>Pseudomonadati</taxon>
        <taxon>Verrucomicrobiota</taxon>
        <taxon>Verrucomicrobiia</taxon>
        <taxon>Verrucomicrobiales</taxon>
        <taxon>Verrucomicrobiaceae</taxon>
        <taxon>Luteolibacter</taxon>
    </lineage>
</organism>